<dbReference type="Pfam" id="PF25225">
    <property type="entry name" value="DUF7843"/>
    <property type="match status" value="1"/>
</dbReference>
<dbReference type="Proteomes" id="UP000178449">
    <property type="component" value="Unassembled WGS sequence"/>
</dbReference>
<dbReference type="InterPro" id="IPR025178">
    <property type="entry name" value="Lnb_N"/>
</dbReference>
<feature type="chain" id="PRO_5009524562" evidence="1">
    <location>
        <begin position="23"/>
        <end position="600"/>
    </location>
</feature>
<feature type="domain" description="DUF7843" evidence="4">
    <location>
        <begin position="27"/>
        <end position="97"/>
    </location>
</feature>
<dbReference type="AlphaFoldDB" id="A0A1F6G6J7"/>
<dbReference type="InterPro" id="IPR057165">
    <property type="entry name" value="DUF7843"/>
</dbReference>
<dbReference type="Pfam" id="PF25222">
    <property type="entry name" value="DUF7840"/>
    <property type="match status" value="1"/>
</dbReference>
<dbReference type="InterPro" id="IPR057162">
    <property type="entry name" value="DUF7840"/>
</dbReference>
<evidence type="ECO:0000259" key="2">
    <source>
        <dbReference type="Pfam" id="PF13387"/>
    </source>
</evidence>
<dbReference type="Pfam" id="PF13387">
    <property type="entry name" value="Lnb_N"/>
    <property type="match status" value="1"/>
</dbReference>
<feature type="domain" description="Lnb N-terminal periplasmic" evidence="2">
    <location>
        <begin position="112"/>
        <end position="251"/>
    </location>
</feature>
<gene>
    <name evidence="5" type="ORF">A2527_11485</name>
</gene>
<name>A0A1F6G6J7_9PROT</name>
<feature type="signal peptide" evidence="1">
    <location>
        <begin position="1"/>
        <end position="22"/>
    </location>
</feature>
<comment type="caution">
    <text evidence="5">The sequence shown here is derived from an EMBL/GenBank/DDBJ whole genome shotgun (WGS) entry which is preliminary data.</text>
</comment>
<evidence type="ECO:0000313" key="6">
    <source>
        <dbReference type="Proteomes" id="UP000178449"/>
    </source>
</evidence>
<evidence type="ECO:0000259" key="4">
    <source>
        <dbReference type="Pfam" id="PF25225"/>
    </source>
</evidence>
<sequence length="600" mass="67971">MGLARFFWVLFSLANLSFPLQAAPLKTLAQDPYWHKLLHYRPQGGGYLSPIGSKDFFLSPQGPISPEAELASNLTAFTTKPNLQCQFPARARWLKKQLPDLSWGQPECPLLDQWLAHYRPQKLSLIYAASFMGNPGSAFGHLFLKLDQGQDSLNDPVVQFAARTGDAAGFEYLYLGVFGGFDGFYSLEPLHQMLKSNLELDDRDLYEYPIDLDPAAVEVIMLHLYELQERPIAYYFFLENCGYRLLELIELGFDGSEPFEKSRLLPYSIPTDAAKELINKLDLTGKHQFYPSRSRRFYALLAQLDAPEKKALDALLATTQNLDQPHFTNLSAPSKARVLDEANHYQRIKLNSRLGQFEAVDWWLGIKEAQNQIRQERLKLLSVRASLGEFPEADPALPPGIEAAHGSARIGFGGFAQDQRQGTLLYGWLAYHDLLSRPTGYLPYTELKVFDFKLEQTQNQIRLTHLKLIEVLDLTPRDRYFKPWAWRLFLGWQTQDPLKPPVFQGLGQMGLSSNITPSVLVYGLAGPGFWEQGFYIEGRGGFVWQGGETWALQGYAQSGSGPQQSGWVEARFYLGQAWETYLGWNPAPQTRFESGLSLSF</sequence>
<organism evidence="5 6">
    <name type="scientific">Candidatus Lambdaproteobacteria bacterium RIFOXYD2_FULL_50_16</name>
    <dbReference type="NCBI Taxonomy" id="1817772"/>
    <lineage>
        <taxon>Bacteria</taxon>
        <taxon>Pseudomonadati</taxon>
        <taxon>Pseudomonadota</taxon>
        <taxon>Candidatus Lambdaproteobacteria</taxon>
    </lineage>
</organism>
<evidence type="ECO:0000259" key="3">
    <source>
        <dbReference type="Pfam" id="PF25222"/>
    </source>
</evidence>
<feature type="domain" description="DUF7840" evidence="3">
    <location>
        <begin position="403"/>
        <end position="579"/>
    </location>
</feature>
<accession>A0A1F6G6J7</accession>
<dbReference type="STRING" id="1817772.A2527_11485"/>
<reference evidence="5 6" key="1">
    <citation type="journal article" date="2016" name="Nat. Commun.">
        <title>Thousands of microbial genomes shed light on interconnected biogeochemical processes in an aquifer system.</title>
        <authorList>
            <person name="Anantharaman K."/>
            <person name="Brown C.T."/>
            <person name="Hug L.A."/>
            <person name="Sharon I."/>
            <person name="Castelle C.J."/>
            <person name="Probst A.J."/>
            <person name="Thomas B.C."/>
            <person name="Singh A."/>
            <person name="Wilkins M.J."/>
            <person name="Karaoz U."/>
            <person name="Brodie E.L."/>
            <person name="Williams K.H."/>
            <person name="Hubbard S.S."/>
            <person name="Banfield J.F."/>
        </authorList>
    </citation>
    <scope>NUCLEOTIDE SEQUENCE [LARGE SCALE GENOMIC DNA]</scope>
</reference>
<keyword evidence="1" id="KW-0732">Signal</keyword>
<evidence type="ECO:0000313" key="5">
    <source>
        <dbReference type="EMBL" id="OGG93737.1"/>
    </source>
</evidence>
<protein>
    <submittedName>
        <fullName evidence="5">Uncharacterized protein</fullName>
    </submittedName>
</protein>
<dbReference type="EMBL" id="MFNE01000046">
    <property type="protein sequence ID" value="OGG93737.1"/>
    <property type="molecule type" value="Genomic_DNA"/>
</dbReference>
<proteinExistence type="predicted"/>
<evidence type="ECO:0000256" key="1">
    <source>
        <dbReference type="SAM" id="SignalP"/>
    </source>
</evidence>